<comment type="caution">
    <text evidence="3">The sequence shown here is derived from an EMBL/GenBank/DDBJ whole genome shotgun (WGS) entry which is preliminary data.</text>
</comment>
<dbReference type="PROSITE" id="PS51318">
    <property type="entry name" value="TAT"/>
    <property type="match status" value="1"/>
</dbReference>
<organism evidence="3 4">
    <name type="scientific">Leifsonia shinshuensis</name>
    <dbReference type="NCBI Taxonomy" id="150026"/>
    <lineage>
        <taxon>Bacteria</taxon>
        <taxon>Bacillati</taxon>
        <taxon>Actinomycetota</taxon>
        <taxon>Actinomycetes</taxon>
        <taxon>Micrococcales</taxon>
        <taxon>Microbacteriaceae</taxon>
        <taxon>Leifsonia</taxon>
    </lineage>
</organism>
<dbReference type="InterPro" id="IPR006311">
    <property type="entry name" value="TAT_signal"/>
</dbReference>
<name>A0A853CUP0_9MICO</name>
<dbReference type="Proteomes" id="UP000578352">
    <property type="component" value="Unassembled WGS sequence"/>
</dbReference>
<evidence type="ECO:0000313" key="3">
    <source>
        <dbReference type="EMBL" id="NYJ24039.1"/>
    </source>
</evidence>
<evidence type="ECO:0008006" key="5">
    <source>
        <dbReference type="Google" id="ProtNLM"/>
    </source>
</evidence>
<feature type="signal peptide" evidence="2">
    <location>
        <begin position="1"/>
        <end position="26"/>
    </location>
</feature>
<accession>A0A853CUP0</accession>
<keyword evidence="2" id="KW-0732">Signal</keyword>
<evidence type="ECO:0000256" key="1">
    <source>
        <dbReference type="SAM" id="MobiDB-lite"/>
    </source>
</evidence>
<evidence type="ECO:0000256" key="2">
    <source>
        <dbReference type="SAM" id="SignalP"/>
    </source>
</evidence>
<dbReference type="EMBL" id="JACCFL010000001">
    <property type="protein sequence ID" value="NYJ24039.1"/>
    <property type="molecule type" value="Genomic_DNA"/>
</dbReference>
<protein>
    <recommendedName>
        <fullName evidence="5">Hemagglutinin</fullName>
    </recommendedName>
</protein>
<feature type="region of interest" description="Disordered" evidence="1">
    <location>
        <begin position="33"/>
        <end position="52"/>
    </location>
</feature>
<dbReference type="RefSeq" id="WP_179605900.1">
    <property type="nucleotide sequence ID" value="NZ_BAABEH010000001.1"/>
</dbReference>
<feature type="chain" id="PRO_5039424267" description="Hemagglutinin" evidence="2">
    <location>
        <begin position="27"/>
        <end position="307"/>
    </location>
</feature>
<reference evidence="3 4" key="1">
    <citation type="submission" date="2020-07" db="EMBL/GenBank/DDBJ databases">
        <title>Sequencing the genomes of 1000 actinobacteria strains.</title>
        <authorList>
            <person name="Klenk H.-P."/>
        </authorList>
    </citation>
    <scope>NUCLEOTIDE SEQUENCE [LARGE SCALE GENOMIC DNA]</scope>
    <source>
        <strain evidence="3 4">DSM 15165</strain>
    </source>
</reference>
<proteinExistence type="predicted"/>
<evidence type="ECO:0000313" key="4">
    <source>
        <dbReference type="Proteomes" id="UP000578352"/>
    </source>
</evidence>
<gene>
    <name evidence="3" type="ORF">HNR13_002326</name>
</gene>
<dbReference type="AlphaFoldDB" id="A0A853CUP0"/>
<sequence>MRLPRRRLAAAIIVTAAALTALPALDAGPAAEASAAPARTAQPGAQEATRAATRTAFDPGDIISDDSFYNPYAMTADQVQHFLDDRACTPKDTSPCLADFRMAVPRTAASAERCAAIPARKNERASSIIVRIAQACTISPRVLLVLLQKEQSLLTTPSASGYQKATGYACPDTAGCDTRYFGFFNQVYRAAWQFREYTAHPTDWRYQVGANRIQYHPDATCGASTVRVVNQATANLYNYTPYQPDKQTVAHPTGPGDACSAYGNLNFSRLYNSWFGDPRAVRYPGLQLPCLVYAGGWGCTPLRPFGD</sequence>